<dbReference type="EC" id="2.7.7.8" evidence="5"/>
<dbReference type="GO" id="GO:0006396">
    <property type="term" value="P:RNA processing"/>
    <property type="evidence" value="ECO:0007669"/>
    <property type="project" value="InterPro"/>
</dbReference>
<dbReference type="NCBIfam" id="TIGR03591">
    <property type="entry name" value="polynuc_phos"/>
    <property type="match status" value="1"/>
</dbReference>
<dbReference type="Pfam" id="PF01138">
    <property type="entry name" value="RNase_PH"/>
    <property type="match status" value="2"/>
</dbReference>
<dbReference type="GO" id="GO:0004654">
    <property type="term" value="F:polyribonucleotide nucleotidyltransferase activity"/>
    <property type="evidence" value="ECO:0007669"/>
    <property type="project" value="UniProtKB-UniRule"/>
</dbReference>
<gene>
    <name evidence="5 8" type="primary">pnp</name>
    <name evidence="8" type="ORF">CO174_04435</name>
</gene>
<dbReference type="Pfam" id="PF00013">
    <property type="entry name" value="KH_1"/>
    <property type="match status" value="1"/>
</dbReference>
<dbReference type="CDD" id="cd04472">
    <property type="entry name" value="S1_PNPase"/>
    <property type="match status" value="1"/>
</dbReference>
<dbReference type="PANTHER" id="PTHR11252">
    <property type="entry name" value="POLYRIBONUCLEOTIDE NUCLEOTIDYLTRANSFERASE"/>
    <property type="match status" value="1"/>
</dbReference>
<dbReference type="SMART" id="SM00322">
    <property type="entry name" value="KH"/>
    <property type="match status" value="1"/>
</dbReference>
<accession>A0A2M7XBH2</accession>
<protein>
    <recommendedName>
        <fullName evidence="5">Polyribonucleotide nucleotidyltransferase</fullName>
        <ecNumber evidence="5">2.7.7.8</ecNumber>
    </recommendedName>
    <alternativeName>
        <fullName evidence="5">Polynucleotide phosphorylase</fullName>
        <shortName evidence="5">PNPase</shortName>
    </alternativeName>
</protein>
<dbReference type="InterPro" id="IPR027408">
    <property type="entry name" value="PNPase/RNase_PH_dom_sf"/>
</dbReference>
<feature type="compositionally biased region" description="Basic and acidic residues" evidence="6">
    <location>
        <begin position="713"/>
        <end position="731"/>
    </location>
</feature>
<dbReference type="GO" id="GO:0000287">
    <property type="term" value="F:magnesium ion binding"/>
    <property type="evidence" value="ECO:0007669"/>
    <property type="project" value="UniProtKB-UniRule"/>
</dbReference>
<dbReference type="InterPro" id="IPR015847">
    <property type="entry name" value="ExoRNase_PH_dom2"/>
</dbReference>
<dbReference type="InterPro" id="IPR001247">
    <property type="entry name" value="ExoRNase_PH_dom1"/>
</dbReference>
<dbReference type="InterPro" id="IPR004088">
    <property type="entry name" value="KH_dom_type_1"/>
</dbReference>
<name>A0A2M7XBH2_9BACT</name>
<dbReference type="CDD" id="cd11364">
    <property type="entry name" value="RNase_PH_PNPase_2"/>
    <property type="match status" value="1"/>
</dbReference>
<evidence type="ECO:0000256" key="4">
    <source>
        <dbReference type="ARBA" id="ARBA00022884"/>
    </source>
</evidence>
<dbReference type="SUPFAM" id="SSF55666">
    <property type="entry name" value="Ribonuclease PH domain 2-like"/>
    <property type="match status" value="2"/>
</dbReference>
<dbReference type="SUPFAM" id="SSF46915">
    <property type="entry name" value="Polynucleotide phosphorylase/guanosine pentaphosphate synthase (PNPase/GPSI), domain 3"/>
    <property type="match status" value="1"/>
</dbReference>
<evidence type="ECO:0000313" key="8">
    <source>
        <dbReference type="EMBL" id="PJA45183.1"/>
    </source>
</evidence>
<keyword evidence="4 5" id="KW-0694">RNA-binding</keyword>
<dbReference type="AlphaFoldDB" id="A0A2M7XBH2"/>
<dbReference type="InterPro" id="IPR036612">
    <property type="entry name" value="KH_dom_type_1_sf"/>
</dbReference>
<feature type="region of interest" description="Disordered" evidence="6">
    <location>
        <begin position="699"/>
        <end position="761"/>
    </location>
</feature>
<dbReference type="SMART" id="SM00316">
    <property type="entry name" value="S1"/>
    <property type="match status" value="1"/>
</dbReference>
<dbReference type="Gene3D" id="2.40.50.140">
    <property type="entry name" value="Nucleic acid-binding proteins"/>
    <property type="match status" value="1"/>
</dbReference>
<dbReference type="Pfam" id="PF03725">
    <property type="entry name" value="RNase_PH_C"/>
    <property type="match status" value="1"/>
</dbReference>
<dbReference type="Proteomes" id="UP000229385">
    <property type="component" value="Unassembled WGS sequence"/>
</dbReference>
<dbReference type="CDD" id="cd11363">
    <property type="entry name" value="RNase_PH_PNPase_1"/>
    <property type="match status" value="1"/>
</dbReference>
<comment type="similarity">
    <text evidence="1 5">Belongs to the polyribonucleotide nucleotidyltransferase family.</text>
</comment>
<keyword evidence="5" id="KW-0460">Magnesium</keyword>
<evidence type="ECO:0000256" key="5">
    <source>
        <dbReference type="HAMAP-Rule" id="MF_01595"/>
    </source>
</evidence>
<organism evidence="8 9">
    <name type="scientific">Candidatus Uhrbacteria bacterium CG_4_9_14_3_um_filter_50_9</name>
    <dbReference type="NCBI Taxonomy" id="1975035"/>
    <lineage>
        <taxon>Bacteria</taxon>
        <taxon>Candidatus Uhriibacteriota</taxon>
    </lineage>
</organism>
<evidence type="ECO:0000313" key="9">
    <source>
        <dbReference type="Proteomes" id="UP000229385"/>
    </source>
</evidence>
<sequence length="761" mass="82827">MNEPQKFETQWGGKTLSIEVGKYAQQAGGSCVVQYGDTVVLATATMSSFERPGLDYFPLMVDFEEKLYAAGRIKGSRFMKKEGRPTDEAVLVSRTIDRALRPLFDSRLRKDIQVIVTNLSFDGQNDPDVIGLIASSCALHISDIPWNGPIGTVRVGHVDGAYVLNPTYEQRESSKLDLMFSGDKETVIMVEAGANEATEEVVLGGFWFGQEHMDAPIKLIEEVRKAVGKEKLDVGTLNTDKEKALAARKEEVEALARPFIVKQVQELFFGAPQATKGERSAQKDELKTRTKAFLTEQGVVDEELGFGTGLVHEVLEHEISRAIVEDGKRVDGRGITEIRNLVAEIAVLPRVHGTGHFMRGETQVLTVVTLGAPGDEQTLDGMETVGKQRYFHHYNFPPFSVGEVKPMRGPSRRDIGHGGLAEKALMPMMPGKETFPYTIRAVSEVFGSNGSSSMGSTCGSTLSLMDAGVPIKAPVAGIAMGLAMNDAGDWKVITDLQDLEDGKGGMDFKIAGSREGITAIQMDTKTAGLSREIVKQTFEQAKEARMQILDVMAKTIAEPRAELSPYAPRIITLRINPEMIGNVIGPGGKTINEIIETTGVQAIDIEDDGLVMITSTDAAGAELAKARIEALTKEAKVGEVYKGKVTRIMDFGAIVEFLPKRDGMVHVSMMAPWRVEKVTDIVKMGDEVFVKLMEISPDGKTSLSMKDAPGNKLPEKPKYTPRPEGDRDRRGPGSRSGGRPGGSRPAGDRRPPAPRPPRTDS</sequence>
<keyword evidence="2 5" id="KW-0808">Transferase</keyword>
<feature type="compositionally biased region" description="Basic and acidic residues" evidence="6">
    <location>
        <begin position="746"/>
        <end position="761"/>
    </location>
</feature>
<dbReference type="PROSITE" id="PS50084">
    <property type="entry name" value="KH_TYPE_1"/>
    <property type="match status" value="1"/>
</dbReference>
<dbReference type="InterPro" id="IPR020568">
    <property type="entry name" value="Ribosomal_Su5_D2-typ_SF"/>
</dbReference>
<comment type="cofactor">
    <cofactor evidence="5">
        <name>Mg(2+)</name>
        <dbReference type="ChEBI" id="CHEBI:18420"/>
    </cofactor>
</comment>
<dbReference type="InterPro" id="IPR036345">
    <property type="entry name" value="ExoRNase_PH_dom2_sf"/>
</dbReference>
<dbReference type="HAMAP" id="MF_01595">
    <property type="entry name" value="PNPase"/>
    <property type="match status" value="1"/>
</dbReference>
<reference evidence="9" key="1">
    <citation type="submission" date="2017-09" db="EMBL/GenBank/DDBJ databases">
        <title>Depth-based differentiation of microbial function through sediment-hosted aquifers and enrichment of novel symbionts in the deep terrestrial subsurface.</title>
        <authorList>
            <person name="Probst A.J."/>
            <person name="Ladd B."/>
            <person name="Jarett J.K."/>
            <person name="Geller-Mcgrath D.E."/>
            <person name="Sieber C.M.K."/>
            <person name="Emerson J.B."/>
            <person name="Anantharaman K."/>
            <person name="Thomas B.C."/>
            <person name="Malmstrom R."/>
            <person name="Stieglmeier M."/>
            <person name="Klingl A."/>
            <person name="Woyke T."/>
            <person name="Ryan C.M."/>
            <person name="Banfield J.F."/>
        </authorList>
    </citation>
    <scope>NUCLEOTIDE SEQUENCE [LARGE SCALE GENOMIC DNA]</scope>
</reference>
<evidence type="ECO:0000256" key="2">
    <source>
        <dbReference type="ARBA" id="ARBA00022679"/>
    </source>
</evidence>
<dbReference type="InterPro" id="IPR012162">
    <property type="entry name" value="PNPase"/>
</dbReference>
<feature type="binding site" evidence="5">
    <location>
        <position position="501"/>
    </location>
    <ligand>
        <name>Mg(2+)</name>
        <dbReference type="ChEBI" id="CHEBI:18420"/>
    </ligand>
</feature>
<dbReference type="GO" id="GO:0000175">
    <property type="term" value="F:3'-5'-RNA exonuclease activity"/>
    <property type="evidence" value="ECO:0007669"/>
    <property type="project" value="TreeGrafter"/>
</dbReference>
<comment type="function">
    <text evidence="5">Involved in mRNA degradation. Catalyzes the phosphorolysis of single-stranded polyribonucleotides processively in the 3'- to 5'-direction.</text>
</comment>
<dbReference type="FunFam" id="3.30.230.70:FF:000001">
    <property type="entry name" value="Polyribonucleotide nucleotidyltransferase"/>
    <property type="match status" value="1"/>
</dbReference>
<dbReference type="PIRSF" id="PIRSF005499">
    <property type="entry name" value="PNPase"/>
    <property type="match status" value="1"/>
</dbReference>
<dbReference type="PANTHER" id="PTHR11252:SF0">
    <property type="entry name" value="POLYRIBONUCLEOTIDE NUCLEOTIDYLTRANSFERASE 1, MITOCHONDRIAL"/>
    <property type="match status" value="1"/>
</dbReference>
<comment type="catalytic activity">
    <reaction evidence="5">
        <text>RNA(n+1) + phosphate = RNA(n) + a ribonucleoside 5'-diphosphate</text>
        <dbReference type="Rhea" id="RHEA:22096"/>
        <dbReference type="Rhea" id="RHEA-COMP:14527"/>
        <dbReference type="Rhea" id="RHEA-COMP:17342"/>
        <dbReference type="ChEBI" id="CHEBI:43474"/>
        <dbReference type="ChEBI" id="CHEBI:57930"/>
        <dbReference type="ChEBI" id="CHEBI:140395"/>
        <dbReference type="EC" id="2.7.7.8"/>
    </reaction>
</comment>
<dbReference type="CDD" id="cd02393">
    <property type="entry name" value="KH-I_PNPase"/>
    <property type="match status" value="1"/>
</dbReference>
<dbReference type="SUPFAM" id="SSF50249">
    <property type="entry name" value="Nucleic acid-binding proteins"/>
    <property type="match status" value="1"/>
</dbReference>
<dbReference type="FunFam" id="3.30.1370.10:FF:000001">
    <property type="entry name" value="Polyribonucleotide nucleotidyltransferase"/>
    <property type="match status" value="1"/>
</dbReference>
<feature type="domain" description="S1 motif" evidence="7">
    <location>
        <begin position="638"/>
        <end position="706"/>
    </location>
</feature>
<dbReference type="InterPro" id="IPR012340">
    <property type="entry name" value="NA-bd_OB-fold"/>
</dbReference>
<comment type="caution">
    <text evidence="8">The sequence shown here is derived from an EMBL/GenBank/DDBJ whole genome shotgun (WGS) entry which is preliminary data.</text>
</comment>
<dbReference type="Gene3D" id="3.30.1370.10">
    <property type="entry name" value="K Homology domain, type 1"/>
    <property type="match status" value="1"/>
</dbReference>
<keyword evidence="5" id="KW-0479">Metal-binding</keyword>
<evidence type="ECO:0000256" key="6">
    <source>
        <dbReference type="SAM" id="MobiDB-lite"/>
    </source>
</evidence>
<dbReference type="SUPFAM" id="SSF54211">
    <property type="entry name" value="Ribosomal protein S5 domain 2-like"/>
    <property type="match status" value="2"/>
</dbReference>
<dbReference type="InterPro" id="IPR036456">
    <property type="entry name" value="PNPase_PH_RNA-bd_sf"/>
</dbReference>
<dbReference type="Gene3D" id="3.30.230.70">
    <property type="entry name" value="GHMP Kinase, N-terminal domain"/>
    <property type="match status" value="2"/>
</dbReference>
<dbReference type="NCBIfam" id="NF008805">
    <property type="entry name" value="PRK11824.1"/>
    <property type="match status" value="1"/>
</dbReference>
<dbReference type="Pfam" id="PF00575">
    <property type="entry name" value="S1"/>
    <property type="match status" value="1"/>
</dbReference>
<keyword evidence="3 5" id="KW-0548">Nucleotidyltransferase</keyword>
<dbReference type="SUPFAM" id="SSF54791">
    <property type="entry name" value="Eukaryotic type KH-domain (KH-domain type I)"/>
    <property type="match status" value="1"/>
</dbReference>
<dbReference type="GO" id="GO:0003723">
    <property type="term" value="F:RNA binding"/>
    <property type="evidence" value="ECO:0007669"/>
    <property type="project" value="UniProtKB-UniRule"/>
</dbReference>
<feature type="binding site" evidence="5">
    <location>
        <position position="507"/>
    </location>
    <ligand>
        <name>Mg(2+)</name>
        <dbReference type="ChEBI" id="CHEBI:18420"/>
    </ligand>
</feature>
<dbReference type="EMBL" id="PFWU01000047">
    <property type="protein sequence ID" value="PJA45183.1"/>
    <property type="molecule type" value="Genomic_DNA"/>
</dbReference>
<dbReference type="PROSITE" id="PS50126">
    <property type="entry name" value="S1"/>
    <property type="match status" value="1"/>
</dbReference>
<comment type="subcellular location">
    <subcellularLocation>
        <location evidence="5">Cytoplasm</location>
    </subcellularLocation>
</comment>
<dbReference type="InterPro" id="IPR004087">
    <property type="entry name" value="KH_dom"/>
</dbReference>
<dbReference type="GO" id="GO:0006402">
    <property type="term" value="P:mRNA catabolic process"/>
    <property type="evidence" value="ECO:0007669"/>
    <property type="project" value="UniProtKB-UniRule"/>
</dbReference>
<evidence type="ECO:0000256" key="1">
    <source>
        <dbReference type="ARBA" id="ARBA00007404"/>
    </source>
</evidence>
<keyword evidence="5" id="KW-0963">Cytoplasm</keyword>
<proteinExistence type="inferred from homology"/>
<dbReference type="InterPro" id="IPR003029">
    <property type="entry name" value="S1_domain"/>
</dbReference>
<evidence type="ECO:0000256" key="3">
    <source>
        <dbReference type="ARBA" id="ARBA00022695"/>
    </source>
</evidence>
<dbReference type="GO" id="GO:0005829">
    <property type="term" value="C:cytosol"/>
    <property type="evidence" value="ECO:0007669"/>
    <property type="project" value="TreeGrafter"/>
</dbReference>
<evidence type="ECO:0000259" key="7">
    <source>
        <dbReference type="PROSITE" id="PS50126"/>
    </source>
</evidence>